<evidence type="ECO:0000256" key="6">
    <source>
        <dbReference type="ARBA" id="ARBA00023236"/>
    </source>
</evidence>
<sequence length="617" mass="69258">MTGLESQPTPAFDVASFLQTLTQLPGVYKMLDAQNEVIYVGKAKNLKKRVSSYFLNRGDVAPKQQAMVARVQRIEISVTHSEGEALLLESQLIKRLRPRYNITLRDDKSYPYIYVSTQHPFPRVSFYRGARKKAGRLFGPFPSASAVRESLKLLQKTFPVRQCQDSYYSNRSRPCLEYQIERCTAPCVDLISQEDYAVDVNHTVMFLEGRSNDLIGDLALRMEQAAHELEFEKAAQYRDQIGNLRTLLDQQSVSGEKGDLDILACAIKGTLACVQMLFIRSGLQIGDHSFYPEIHQEFEPSSILEAFIPQYYLNHEAPGSLLLSHNIRDRELLQEVLSAQAGHSVKITSNPRGERLKRVQLALTNAENALMARFAGRQNTMDRLFNLGEVLALPAPPARLECFDISHTQGEKTVASCVVFDMQGPVKSAYRRFNIEGITGGDDYAALSQAVKRRYQRIASGEYPAPDILLIDGGKAQVAAVTEVINTLNINNLYILGVAKGPDRKPGMEMLFPSGQNQPILLPPHAPALLLIQQIRDEAHRFAITGHRQRRARARKQSTLESIPGLGPKRRQQLLRQFGGLREISRASVDTLSHIDGISRELAKRIYETLHEQDPPI</sequence>
<dbReference type="InterPro" id="IPR001162">
    <property type="entry name" value="UvrC_RNase_H_dom"/>
</dbReference>
<dbReference type="GO" id="GO:0006289">
    <property type="term" value="P:nucleotide-excision repair"/>
    <property type="evidence" value="ECO:0007669"/>
    <property type="project" value="UniProtKB-UniRule"/>
</dbReference>
<dbReference type="PANTHER" id="PTHR30562">
    <property type="entry name" value="UVRC/OXIDOREDUCTASE"/>
    <property type="match status" value="1"/>
</dbReference>
<evidence type="ECO:0000256" key="5">
    <source>
        <dbReference type="ARBA" id="ARBA00023204"/>
    </source>
</evidence>
<dbReference type="CDD" id="cd10434">
    <property type="entry name" value="GIY-YIG_UvrC_Cho"/>
    <property type="match status" value="1"/>
</dbReference>
<dbReference type="GO" id="GO:0009381">
    <property type="term" value="F:excinuclease ABC activity"/>
    <property type="evidence" value="ECO:0007669"/>
    <property type="project" value="UniProtKB-UniRule"/>
</dbReference>
<dbReference type="InterPro" id="IPR047296">
    <property type="entry name" value="GIY-YIG_UvrC_Cho"/>
</dbReference>
<gene>
    <name evidence="7 11" type="primary">uvrC</name>
    <name evidence="11" type="ORF">F6R98_11685</name>
</gene>
<dbReference type="Pfam" id="PF14520">
    <property type="entry name" value="HHH_5"/>
    <property type="match status" value="1"/>
</dbReference>
<dbReference type="Proteomes" id="UP000325755">
    <property type="component" value="Chromosome"/>
</dbReference>
<keyword evidence="6 7" id="KW-0742">SOS response</keyword>
<evidence type="ECO:0000256" key="1">
    <source>
        <dbReference type="ARBA" id="ARBA00022490"/>
    </source>
</evidence>
<dbReference type="InterPro" id="IPR038476">
    <property type="entry name" value="UvrC_RNase_H_dom_sf"/>
</dbReference>
<dbReference type="SMART" id="SM00465">
    <property type="entry name" value="GIYc"/>
    <property type="match status" value="1"/>
</dbReference>
<evidence type="ECO:0000313" key="12">
    <source>
        <dbReference type="Proteomes" id="UP000325755"/>
    </source>
</evidence>
<dbReference type="InterPro" id="IPR001943">
    <property type="entry name" value="UVR_dom"/>
</dbReference>
<dbReference type="GO" id="GO:0009380">
    <property type="term" value="C:excinuclease repair complex"/>
    <property type="evidence" value="ECO:0007669"/>
    <property type="project" value="InterPro"/>
</dbReference>
<keyword evidence="11" id="KW-0378">Hydrolase</keyword>
<dbReference type="GO" id="GO:0005737">
    <property type="term" value="C:cytoplasm"/>
    <property type="evidence" value="ECO:0007669"/>
    <property type="project" value="UniProtKB-SubCell"/>
</dbReference>
<dbReference type="NCBIfam" id="TIGR00194">
    <property type="entry name" value="uvrC"/>
    <property type="match status" value="1"/>
</dbReference>
<protein>
    <recommendedName>
        <fullName evidence="7">UvrABC system protein C</fullName>
        <shortName evidence="7">Protein UvrC</shortName>
    </recommendedName>
    <alternativeName>
        <fullName evidence="7">Excinuclease ABC subunit C</fullName>
    </alternativeName>
</protein>
<dbReference type="PROSITE" id="PS50164">
    <property type="entry name" value="GIY_YIG"/>
    <property type="match status" value="1"/>
</dbReference>
<keyword evidence="5 7" id="KW-0234">DNA repair</keyword>
<proteinExistence type="inferred from homology"/>
<dbReference type="InterPro" id="IPR004791">
    <property type="entry name" value="UvrC"/>
</dbReference>
<dbReference type="InterPro" id="IPR010994">
    <property type="entry name" value="RuvA_2-like"/>
</dbReference>
<dbReference type="Gene3D" id="4.10.860.10">
    <property type="entry name" value="UVR domain"/>
    <property type="match status" value="1"/>
</dbReference>
<dbReference type="AlphaFoldDB" id="A0A5Q0BM64"/>
<evidence type="ECO:0000256" key="4">
    <source>
        <dbReference type="ARBA" id="ARBA00022881"/>
    </source>
</evidence>
<dbReference type="InterPro" id="IPR050066">
    <property type="entry name" value="UvrABC_protein_C"/>
</dbReference>
<dbReference type="Pfam" id="PF01541">
    <property type="entry name" value="GIY-YIG"/>
    <property type="match status" value="1"/>
</dbReference>
<dbReference type="KEGG" id="mmob:F6R98_11685"/>
<comment type="subcellular location">
    <subcellularLocation>
        <location evidence="7">Cytoplasm</location>
    </subcellularLocation>
</comment>
<keyword evidence="2 7" id="KW-0227">DNA damage</keyword>
<keyword evidence="3 7" id="KW-0228">DNA excision</keyword>
<dbReference type="PROSITE" id="PS50165">
    <property type="entry name" value="UVRC"/>
    <property type="match status" value="1"/>
</dbReference>
<dbReference type="FunFam" id="3.30.420.340:FF:000001">
    <property type="entry name" value="UvrABC system protein C"/>
    <property type="match status" value="1"/>
</dbReference>
<keyword evidence="1 7" id="KW-0963">Cytoplasm</keyword>
<dbReference type="Pfam" id="PF08459">
    <property type="entry name" value="UvrC_RNaseH_dom"/>
    <property type="match status" value="1"/>
</dbReference>
<comment type="subunit">
    <text evidence="7">Interacts with UvrB in an incision complex.</text>
</comment>
<dbReference type="Gene3D" id="3.40.1440.10">
    <property type="entry name" value="GIY-YIG endonuclease"/>
    <property type="match status" value="1"/>
</dbReference>
<evidence type="ECO:0000259" key="10">
    <source>
        <dbReference type="PROSITE" id="PS50165"/>
    </source>
</evidence>
<name>A0A5Q0BM64_9GAMM</name>
<dbReference type="InterPro" id="IPR035901">
    <property type="entry name" value="GIY-YIG_endonuc_sf"/>
</dbReference>
<dbReference type="NCBIfam" id="NF001824">
    <property type="entry name" value="PRK00558.1-5"/>
    <property type="match status" value="1"/>
</dbReference>
<dbReference type="RefSeq" id="WP_153249178.1">
    <property type="nucleotide sequence ID" value="NZ_CP044205.1"/>
</dbReference>
<dbReference type="InterPro" id="IPR036876">
    <property type="entry name" value="UVR_dom_sf"/>
</dbReference>
<keyword evidence="12" id="KW-1185">Reference proteome</keyword>
<dbReference type="PANTHER" id="PTHR30562:SF1">
    <property type="entry name" value="UVRABC SYSTEM PROTEIN C"/>
    <property type="match status" value="1"/>
</dbReference>
<dbReference type="InterPro" id="IPR000305">
    <property type="entry name" value="GIY-YIG_endonuc"/>
</dbReference>
<dbReference type="FunFam" id="3.40.1440.10:FF:000001">
    <property type="entry name" value="UvrABC system protein C"/>
    <property type="match status" value="1"/>
</dbReference>
<evidence type="ECO:0000313" key="11">
    <source>
        <dbReference type="EMBL" id="QFY43197.1"/>
    </source>
</evidence>
<dbReference type="HAMAP" id="MF_00203">
    <property type="entry name" value="UvrC"/>
    <property type="match status" value="1"/>
</dbReference>
<keyword evidence="4 7" id="KW-0267">Excision nuclease</keyword>
<dbReference type="SUPFAM" id="SSF47781">
    <property type="entry name" value="RuvA domain 2-like"/>
    <property type="match status" value="1"/>
</dbReference>
<dbReference type="SUPFAM" id="SSF46600">
    <property type="entry name" value="C-terminal UvrC-binding domain of UvrB"/>
    <property type="match status" value="1"/>
</dbReference>
<comment type="function">
    <text evidence="7">The UvrABC repair system catalyzes the recognition and processing of DNA lesions. UvrC both incises the 5' and 3' sides of the lesion. The N-terminal half is responsible for the 3' incision and the C-terminal half is responsible for the 5' incision.</text>
</comment>
<dbReference type="PROSITE" id="PS50151">
    <property type="entry name" value="UVR"/>
    <property type="match status" value="1"/>
</dbReference>
<dbReference type="Gene3D" id="1.10.150.20">
    <property type="entry name" value="5' to 3' exonuclease, C-terminal subdomain"/>
    <property type="match status" value="1"/>
</dbReference>
<dbReference type="SUPFAM" id="SSF82771">
    <property type="entry name" value="GIY-YIG endonuclease"/>
    <property type="match status" value="1"/>
</dbReference>
<feature type="domain" description="UvrC family homology region profile" evidence="10">
    <location>
        <begin position="262"/>
        <end position="485"/>
    </location>
</feature>
<dbReference type="Pfam" id="PF02151">
    <property type="entry name" value="UVR"/>
    <property type="match status" value="1"/>
</dbReference>
<evidence type="ECO:0000259" key="8">
    <source>
        <dbReference type="PROSITE" id="PS50151"/>
    </source>
</evidence>
<evidence type="ECO:0000256" key="7">
    <source>
        <dbReference type="HAMAP-Rule" id="MF_00203"/>
    </source>
</evidence>
<feature type="domain" description="GIY-YIG" evidence="9">
    <location>
        <begin position="23"/>
        <end position="102"/>
    </location>
</feature>
<evidence type="ECO:0000256" key="2">
    <source>
        <dbReference type="ARBA" id="ARBA00022763"/>
    </source>
</evidence>
<comment type="similarity">
    <text evidence="7">Belongs to the UvrC family.</text>
</comment>
<dbReference type="OrthoDB" id="9804933at2"/>
<dbReference type="GO" id="GO:0009432">
    <property type="term" value="P:SOS response"/>
    <property type="evidence" value="ECO:0007669"/>
    <property type="project" value="UniProtKB-UniRule"/>
</dbReference>
<dbReference type="InParanoid" id="A0A5Q0BM64"/>
<evidence type="ECO:0000256" key="3">
    <source>
        <dbReference type="ARBA" id="ARBA00022769"/>
    </source>
</evidence>
<accession>A0A5Q0BM64</accession>
<organism evidence="11 12">
    <name type="scientific">Candidatus Methylospira mobilis</name>
    <dbReference type="NCBI Taxonomy" id="1808979"/>
    <lineage>
        <taxon>Bacteria</taxon>
        <taxon>Pseudomonadati</taxon>
        <taxon>Pseudomonadota</taxon>
        <taxon>Gammaproteobacteria</taxon>
        <taxon>Methylococcales</taxon>
        <taxon>Methylococcaceae</taxon>
        <taxon>Candidatus Methylospira</taxon>
    </lineage>
</organism>
<dbReference type="FunCoup" id="A0A5Q0BM64">
    <property type="interactions" value="248"/>
</dbReference>
<evidence type="ECO:0000259" key="9">
    <source>
        <dbReference type="PROSITE" id="PS50164"/>
    </source>
</evidence>
<dbReference type="Pfam" id="PF22920">
    <property type="entry name" value="UvrC_RNaseH"/>
    <property type="match status" value="1"/>
</dbReference>
<dbReference type="GO" id="GO:0003677">
    <property type="term" value="F:DNA binding"/>
    <property type="evidence" value="ECO:0007669"/>
    <property type="project" value="UniProtKB-UniRule"/>
</dbReference>
<dbReference type="Gene3D" id="3.30.420.340">
    <property type="entry name" value="UvrC, RNAse H endonuclease domain"/>
    <property type="match status" value="1"/>
</dbReference>
<reference evidence="11 12" key="1">
    <citation type="submission" date="2019-09" db="EMBL/GenBank/DDBJ databases">
        <title>Ecophysiology of the spiral-shaped methanotroph Methylospira mobilis as revealed by the complete genome sequence.</title>
        <authorList>
            <person name="Oshkin I.Y."/>
            <person name="Dedysh S.N."/>
            <person name="Miroshnikov K."/>
            <person name="Danilova O.V."/>
            <person name="Hakobyan A."/>
            <person name="Liesack W."/>
        </authorList>
    </citation>
    <scope>NUCLEOTIDE SEQUENCE [LARGE SCALE GENOMIC DNA]</scope>
    <source>
        <strain evidence="11 12">Shm1</strain>
    </source>
</reference>
<dbReference type="EMBL" id="CP044205">
    <property type="protein sequence ID" value="QFY43197.1"/>
    <property type="molecule type" value="Genomic_DNA"/>
</dbReference>
<feature type="domain" description="UVR" evidence="8">
    <location>
        <begin position="212"/>
        <end position="247"/>
    </location>
</feature>